<dbReference type="RefSeq" id="WP_024566193.1">
    <property type="nucleotide sequence ID" value="NZ_CP007547.1"/>
</dbReference>
<reference evidence="1" key="1">
    <citation type="journal article" date="2013" name="Lancet">
        <title>First case of E anophelis outbreak in an intensive-care unit.</title>
        <authorList>
            <person name="Teo J."/>
            <person name="Tan S.Y."/>
            <person name="Tay M."/>
            <person name="Ding Y."/>
            <person name="Kjelleberg S."/>
            <person name="Givskov M."/>
            <person name="Lin R.T."/>
            <person name="Yang L."/>
        </authorList>
    </citation>
    <scope>NUCLEOTIDE SEQUENCE [LARGE SCALE GENOMIC DNA]</scope>
    <source>
        <strain evidence="1">NUHP1</strain>
    </source>
</reference>
<sequence>MNQTKDIINFFEHVIKDNRLCPSHISIYVALFQCWSKSGFQNPFRICRSEVMKLGKVKSFGTYHRCIKELHLAGFIVYSPSYDAYKGSLVEIIDFAESEIFANTAFCEQELSVQKENHFRIPEFYEVELYFKERDLLSIQANKFYSFYDSRNWKLSGGKLMNSWQAAARNWIAKEGRERS</sequence>
<dbReference type="KEGG" id="eao:BD94_1603"/>
<reference evidence="1" key="2">
    <citation type="journal article" date="2015" name="Genome Biol. Evol.">
        <title>Complete Genome Sequence and Transcriptomic Analysis of the Novel Pathogen Elizabethkingia anophelis in Response to Oxidative Stress.</title>
        <authorList>
            <person name="Li Y."/>
            <person name="Liu Y."/>
            <person name="Chew S.C."/>
            <person name="Tay M."/>
            <person name="Salido M.M."/>
            <person name="Teo J."/>
            <person name="Lauro F.M."/>
            <person name="Givskov M."/>
            <person name="Yang L."/>
        </authorList>
    </citation>
    <scope>NUCLEOTIDE SEQUENCE</scope>
    <source>
        <strain evidence="1">NUHP1</strain>
    </source>
</reference>
<dbReference type="eggNOG" id="ENOG502Z7WP">
    <property type="taxonomic scope" value="Bacteria"/>
</dbReference>
<organism evidence="1 2">
    <name type="scientific">Elizabethkingia anophelis NUHP1</name>
    <dbReference type="NCBI Taxonomy" id="1338011"/>
    <lineage>
        <taxon>Bacteria</taxon>
        <taxon>Pseudomonadati</taxon>
        <taxon>Bacteroidota</taxon>
        <taxon>Flavobacteriia</taxon>
        <taxon>Flavobacteriales</taxon>
        <taxon>Weeksellaceae</taxon>
        <taxon>Elizabethkingia</taxon>
    </lineage>
</organism>
<accession>A0A077EFN3</accession>
<dbReference type="AlphaFoldDB" id="A0A077EFN3"/>
<dbReference type="EMBL" id="CP007547">
    <property type="protein sequence ID" value="AIL45378.1"/>
    <property type="molecule type" value="Genomic_DNA"/>
</dbReference>
<proteinExistence type="predicted"/>
<gene>
    <name evidence="1" type="ORF">BD94_1603</name>
</gene>
<dbReference type="STRING" id="1338011.BD94_1603"/>
<protein>
    <submittedName>
        <fullName evidence="1">Uncharacterized protein</fullName>
    </submittedName>
</protein>
<evidence type="ECO:0000313" key="1">
    <source>
        <dbReference type="EMBL" id="AIL45378.1"/>
    </source>
</evidence>
<name>A0A077EFN3_9FLAO</name>
<dbReference type="Proteomes" id="UP000028933">
    <property type="component" value="Chromosome"/>
</dbReference>
<dbReference type="HOGENOM" id="CLU_090961_0_0_10"/>
<evidence type="ECO:0000313" key="2">
    <source>
        <dbReference type="Proteomes" id="UP000028933"/>
    </source>
</evidence>